<evidence type="ECO:0000313" key="3">
    <source>
        <dbReference type="Proteomes" id="UP000315700"/>
    </source>
</evidence>
<proteinExistence type="predicted"/>
<name>A0A517SCT1_9PLAN</name>
<evidence type="ECO:0000313" key="2">
    <source>
        <dbReference type="EMBL" id="QDT53931.1"/>
    </source>
</evidence>
<keyword evidence="3" id="KW-1185">Reference proteome</keyword>
<protein>
    <submittedName>
        <fullName evidence="2">Uncharacterized protein</fullName>
    </submittedName>
</protein>
<evidence type="ECO:0000256" key="1">
    <source>
        <dbReference type="SAM" id="MobiDB-lite"/>
    </source>
</evidence>
<dbReference type="InParanoid" id="A0A517SCT1"/>
<feature type="region of interest" description="Disordered" evidence="1">
    <location>
        <begin position="48"/>
        <end position="69"/>
    </location>
</feature>
<dbReference type="Proteomes" id="UP000315700">
    <property type="component" value="Chromosome"/>
</dbReference>
<organism evidence="2 3">
    <name type="scientific">Caulifigura coniformis</name>
    <dbReference type="NCBI Taxonomy" id="2527983"/>
    <lineage>
        <taxon>Bacteria</taxon>
        <taxon>Pseudomonadati</taxon>
        <taxon>Planctomycetota</taxon>
        <taxon>Planctomycetia</taxon>
        <taxon>Planctomycetales</taxon>
        <taxon>Planctomycetaceae</taxon>
        <taxon>Caulifigura</taxon>
    </lineage>
</organism>
<dbReference type="KEGG" id="ccos:Pan44_19580"/>
<dbReference type="EMBL" id="CP036271">
    <property type="protein sequence ID" value="QDT53931.1"/>
    <property type="molecule type" value="Genomic_DNA"/>
</dbReference>
<sequence>MSRTSAARGVEWSPIAVRPAICENPAPIGDPFHQGKAGWRERFSHLSSAAEEFEETGGRSVAGDGSEGV</sequence>
<accession>A0A517SCT1</accession>
<reference evidence="2 3" key="1">
    <citation type="submission" date="2019-02" db="EMBL/GenBank/DDBJ databases">
        <title>Deep-cultivation of Planctomycetes and their phenomic and genomic characterization uncovers novel biology.</title>
        <authorList>
            <person name="Wiegand S."/>
            <person name="Jogler M."/>
            <person name="Boedeker C."/>
            <person name="Pinto D."/>
            <person name="Vollmers J."/>
            <person name="Rivas-Marin E."/>
            <person name="Kohn T."/>
            <person name="Peeters S.H."/>
            <person name="Heuer A."/>
            <person name="Rast P."/>
            <person name="Oberbeckmann S."/>
            <person name="Bunk B."/>
            <person name="Jeske O."/>
            <person name="Meyerdierks A."/>
            <person name="Storesund J.E."/>
            <person name="Kallscheuer N."/>
            <person name="Luecker S."/>
            <person name="Lage O.M."/>
            <person name="Pohl T."/>
            <person name="Merkel B.J."/>
            <person name="Hornburger P."/>
            <person name="Mueller R.-W."/>
            <person name="Bruemmer F."/>
            <person name="Labrenz M."/>
            <person name="Spormann A.M."/>
            <person name="Op den Camp H."/>
            <person name="Overmann J."/>
            <person name="Amann R."/>
            <person name="Jetten M.S.M."/>
            <person name="Mascher T."/>
            <person name="Medema M.H."/>
            <person name="Devos D.P."/>
            <person name="Kaster A.-K."/>
            <person name="Ovreas L."/>
            <person name="Rohde M."/>
            <person name="Galperin M.Y."/>
            <person name="Jogler C."/>
        </authorList>
    </citation>
    <scope>NUCLEOTIDE SEQUENCE [LARGE SCALE GENOMIC DNA]</scope>
    <source>
        <strain evidence="2 3">Pan44</strain>
    </source>
</reference>
<gene>
    <name evidence="2" type="ORF">Pan44_19580</name>
</gene>
<dbReference type="AlphaFoldDB" id="A0A517SCT1"/>